<feature type="compositionally biased region" description="Acidic residues" evidence="1">
    <location>
        <begin position="354"/>
        <end position="365"/>
    </location>
</feature>
<organism evidence="2 3">
    <name type="scientific">Owenia fusiformis</name>
    <name type="common">Polychaete worm</name>
    <dbReference type="NCBI Taxonomy" id="6347"/>
    <lineage>
        <taxon>Eukaryota</taxon>
        <taxon>Metazoa</taxon>
        <taxon>Spiralia</taxon>
        <taxon>Lophotrochozoa</taxon>
        <taxon>Annelida</taxon>
        <taxon>Polychaeta</taxon>
        <taxon>Sedentaria</taxon>
        <taxon>Canalipalpata</taxon>
        <taxon>Sabellida</taxon>
        <taxon>Oweniida</taxon>
        <taxon>Oweniidae</taxon>
        <taxon>Owenia</taxon>
    </lineage>
</organism>
<feature type="compositionally biased region" description="Polar residues" evidence="1">
    <location>
        <begin position="370"/>
        <end position="383"/>
    </location>
</feature>
<feature type="compositionally biased region" description="Polar residues" evidence="1">
    <location>
        <begin position="693"/>
        <end position="717"/>
    </location>
</feature>
<feature type="region of interest" description="Disordered" evidence="1">
    <location>
        <begin position="658"/>
        <end position="717"/>
    </location>
</feature>
<evidence type="ECO:0000313" key="2">
    <source>
        <dbReference type="EMBL" id="CAH1801410.1"/>
    </source>
</evidence>
<comment type="caution">
    <text evidence="2">The sequence shown here is derived from an EMBL/GenBank/DDBJ whole genome shotgun (WGS) entry which is preliminary data.</text>
</comment>
<protein>
    <submittedName>
        <fullName evidence="2">Uncharacterized protein</fullName>
    </submittedName>
</protein>
<feature type="compositionally biased region" description="Basic and acidic residues" evidence="1">
    <location>
        <begin position="605"/>
        <end position="614"/>
    </location>
</feature>
<evidence type="ECO:0000256" key="1">
    <source>
        <dbReference type="SAM" id="MobiDB-lite"/>
    </source>
</evidence>
<sequence length="839" mass="92784">MNYDKPSDPSELKSTHSETCLKALAIPAPGDLLDWIGQHQRSLLDMMPIERKFKGAAITRFLLDEGNEEIWPSILDIIGENTQADMPKNDSTKAVADKGLPTVGEPVGDNLEEKPLFYMDTSADPAVAVLMENEVNDVAGENGDGDLIIDEDADVIVEEDDDIRIEDDDEVTNEDDLKDQNMDTPALFELNKNLNSEKAHEKDDPDIIEELYVIDTAPTRITLSQAYAEMTPQAENGDSDNEDVELIEGEDVEKDIEKTEEIYVVDTEKWSKKPESIVSQMNLPDTISPICTPPRSSRRARAGVTPKAINVGDSPKSSLGREMKATPKAIIDRAPATDQTRTPVRKSKPNPVETIEEINLDEIVSEELSPKSSITQEMKSSKTGIERRKSLPNPVEVVEEIDLVASDTETKAKYTKLKTPKPKPNEKGIAPISQSKKGKTTLVSPRRTRRTSQMQMEKAVDEITVVEETQPDMFESQDAQIVDNSTQDKVAESKEKKNENGDDVTDVAILEIRQDRVSDTSDNEGNEATTFAIPDISKHLKKGPGENSIKGLKKGENSGVKPGRRREDVASDTSEDTHISSIPNISQHLKTDETQAENSIDEEESTKSVVDKTPKLSKKTKTPRKSSRKSVVKTSPCCEEKKNQVITNVTLTRKNVAALQETDSDATTPMKQKRTKQRNVKLDDKFSPPLLRSRNSSGDSINASTKGTPQKSKSLKKSTGITVYDFHGSASELSDFGTPPKRKILSPISEVTQSLSKSGKKKIRTPKSKIPLEFETVKTSASKTTKLKTPSSVDKLKLPASSRKRLSTPKQTVETLSKLKQAQKEAVSEKRPRRESANY</sequence>
<feature type="compositionally biased region" description="Basic and acidic residues" evidence="1">
    <location>
        <begin position="822"/>
        <end position="839"/>
    </location>
</feature>
<dbReference type="OrthoDB" id="6163202at2759"/>
<accession>A0A8S4Q630</accession>
<proteinExistence type="predicted"/>
<feature type="compositionally biased region" description="Basic residues" evidence="1">
    <location>
        <begin position="615"/>
        <end position="631"/>
    </location>
</feature>
<gene>
    <name evidence="2" type="ORF">OFUS_LOCUS25202</name>
</gene>
<feature type="compositionally biased region" description="Polar residues" evidence="1">
    <location>
        <begin position="477"/>
        <end position="488"/>
    </location>
</feature>
<feature type="region of interest" description="Disordered" evidence="1">
    <location>
        <begin position="729"/>
        <end position="839"/>
    </location>
</feature>
<feature type="region of interest" description="Disordered" evidence="1">
    <location>
        <begin position="471"/>
        <end position="636"/>
    </location>
</feature>
<feature type="compositionally biased region" description="Basic and acidic residues" evidence="1">
    <location>
        <begin position="489"/>
        <end position="500"/>
    </location>
</feature>
<feature type="compositionally biased region" description="Low complexity" evidence="1">
    <location>
        <begin position="778"/>
        <end position="792"/>
    </location>
</feature>
<name>A0A8S4Q630_OWEFU</name>
<feature type="region of interest" description="Disordered" evidence="1">
    <location>
        <begin position="412"/>
        <end position="458"/>
    </location>
</feature>
<feature type="region of interest" description="Disordered" evidence="1">
    <location>
        <begin position="284"/>
        <end position="392"/>
    </location>
</feature>
<feature type="compositionally biased region" description="Polar residues" evidence="1">
    <location>
        <begin position="579"/>
        <end position="588"/>
    </location>
</feature>
<dbReference type="EMBL" id="CAIIXF020000012">
    <property type="protein sequence ID" value="CAH1801410.1"/>
    <property type="molecule type" value="Genomic_DNA"/>
</dbReference>
<keyword evidence="3" id="KW-1185">Reference proteome</keyword>
<dbReference type="Proteomes" id="UP000749559">
    <property type="component" value="Unassembled WGS sequence"/>
</dbReference>
<feature type="compositionally biased region" description="Basic residues" evidence="1">
    <location>
        <begin position="758"/>
        <end position="767"/>
    </location>
</feature>
<evidence type="ECO:0000313" key="3">
    <source>
        <dbReference type="Proteomes" id="UP000749559"/>
    </source>
</evidence>
<dbReference type="AlphaFoldDB" id="A0A8S4Q630"/>
<feature type="compositionally biased region" description="Polar residues" evidence="1">
    <location>
        <begin position="808"/>
        <end position="820"/>
    </location>
</feature>
<reference evidence="2" key="1">
    <citation type="submission" date="2022-03" db="EMBL/GenBank/DDBJ databases">
        <authorList>
            <person name="Martin C."/>
        </authorList>
    </citation>
    <scope>NUCLEOTIDE SEQUENCE</scope>
</reference>